<reference evidence="1 2" key="1">
    <citation type="journal article" date="2021" name="ISME J.">
        <title>Genomic evolution of the class Acidithiobacillia: deep-branching Proteobacteria living in extreme acidic conditions.</title>
        <authorList>
            <person name="Moya-Beltran A."/>
            <person name="Beard S."/>
            <person name="Rojas-Villalobos C."/>
            <person name="Issotta F."/>
            <person name="Gallardo Y."/>
            <person name="Ulloa R."/>
            <person name="Giaveno A."/>
            <person name="Degli Esposti M."/>
            <person name="Johnson D.B."/>
            <person name="Quatrini R."/>
        </authorList>
    </citation>
    <scope>NUCLEOTIDE SEQUENCE [LARGE SCALE GENOMIC DNA]</scope>
    <source>
        <strain evidence="1 2">GG1-14</strain>
    </source>
</reference>
<accession>A0ACD5HIJ4</accession>
<sequence length="312" mass="34349">MHTVLAFSPTRGQDRPVIGRFAPSPSGPLHAGSLVAAIGSYLSARCQDGSWLLRLEDVDGDRVRPGAADQILRQLDALGLEWDGPVWQQSSRHEAYQEALETLIQVGHAYPCACSRQEIRLHGGRYPGTCRNGLPPGSIPRSWRLRVSGELPPWEDRFLGWQNTPPEQGDPVLRRADAYFAYLLACVVDDGAQDVTEIIRGGDLRPFTGVQRYLQSLLGLPHPDYGHLPLICHGDGRKLSKSQHSPAWAGDPGYAWEETLKCLGWTTPASLHGAPAGVWQNWALSELQDKSRSISWHVSATSIKLPPCSYPN</sequence>
<dbReference type="EMBL" id="CP127526">
    <property type="protein sequence ID" value="XRI74825.1"/>
    <property type="molecule type" value="Genomic_DNA"/>
</dbReference>
<keyword evidence="2" id="KW-1185">Reference proteome</keyword>
<protein>
    <submittedName>
        <fullName evidence="1">tRNA glutamyl-Q(34) synthetase GluQRS</fullName>
    </submittedName>
</protein>
<evidence type="ECO:0000313" key="2">
    <source>
        <dbReference type="Proteomes" id="UP001195965"/>
    </source>
</evidence>
<evidence type="ECO:0000313" key="1">
    <source>
        <dbReference type="EMBL" id="XRI74825.1"/>
    </source>
</evidence>
<proteinExistence type="predicted"/>
<gene>
    <name evidence="1" type="primary">gluQRS</name>
    <name evidence="1" type="ORF">HHS34_006400</name>
</gene>
<dbReference type="Proteomes" id="UP001195965">
    <property type="component" value="Chromosome"/>
</dbReference>
<name>A0ACD5HIJ4_9PROT</name>
<organism evidence="1 2">
    <name type="scientific">Acidithiobacillus montserratensis</name>
    <dbReference type="NCBI Taxonomy" id="2729135"/>
    <lineage>
        <taxon>Bacteria</taxon>
        <taxon>Pseudomonadati</taxon>
        <taxon>Pseudomonadota</taxon>
        <taxon>Acidithiobacillia</taxon>
        <taxon>Acidithiobacillales</taxon>
        <taxon>Acidithiobacillaceae</taxon>
        <taxon>Acidithiobacillus</taxon>
    </lineage>
</organism>